<sequence length="395" mass="42586">MNKVKGFVKRETVLSAAVILAILSAIVIRPDREYGSYIDYKTIGLLFCLMTVMAGLQSLGVFKKAGERLLGYVKGPGAVSAVLVFLCFFFSMAITNDVALITFVPFAIAVLKMAGMEPLVLPVVVLQTIAANLGSMLTPVGNPQNLYLYSKAGLNAGRFMELMAPYTAVSFGMLVLCLAVVAAGNRMPGKERNGRGQGPMVSGFPGFSQEAAGMEASGKRIYLGRLGLYLFLFLLSLGCVARILPWQLLLAVVITGVWIADRSLFLAVDYSLLLTFCAFFVFIGNMGRVPAFCRFLGRILEGREIITCVGASQIISNVPAALLLSGFSGDYSALIVGTNLGGLGTLIASMASLISYKHIARMYPMEKGRYLGWFTVVNLLFLAVLLVLSLWVIPF</sequence>
<feature type="transmembrane region" description="Helical" evidence="7">
    <location>
        <begin position="333"/>
        <end position="356"/>
    </location>
</feature>
<dbReference type="GO" id="GO:0005886">
    <property type="term" value="C:plasma membrane"/>
    <property type="evidence" value="ECO:0007669"/>
    <property type="project" value="UniProtKB-SubCell"/>
</dbReference>
<dbReference type="RefSeq" id="WP_118018605.1">
    <property type="nucleotide sequence ID" value="NZ_CAUHGS010000003.1"/>
</dbReference>
<feature type="transmembrane region" description="Helical" evidence="7">
    <location>
        <begin position="42"/>
        <end position="62"/>
    </location>
</feature>
<evidence type="ECO:0000313" key="9">
    <source>
        <dbReference type="EMBL" id="RGV75963.1"/>
    </source>
</evidence>
<evidence type="ECO:0000256" key="6">
    <source>
        <dbReference type="ARBA" id="ARBA00023136"/>
    </source>
</evidence>
<feature type="transmembrane region" description="Helical" evidence="7">
    <location>
        <begin position="162"/>
        <end position="183"/>
    </location>
</feature>
<reference evidence="9 10" key="1">
    <citation type="submission" date="2018-08" db="EMBL/GenBank/DDBJ databases">
        <title>A genome reference for cultivated species of the human gut microbiota.</title>
        <authorList>
            <person name="Zou Y."/>
            <person name="Xue W."/>
            <person name="Luo G."/>
        </authorList>
    </citation>
    <scope>NUCLEOTIDE SEQUENCE [LARGE SCALE GENOMIC DNA]</scope>
    <source>
        <strain evidence="9 10">AF14-18</strain>
    </source>
</reference>
<organism evidence="9 10">
    <name type="scientific">Enterocloster bolteae</name>
    <dbReference type="NCBI Taxonomy" id="208479"/>
    <lineage>
        <taxon>Bacteria</taxon>
        <taxon>Bacillati</taxon>
        <taxon>Bacillota</taxon>
        <taxon>Clostridia</taxon>
        <taxon>Lachnospirales</taxon>
        <taxon>Lachnospiraceae</taxon>
        <taxon>Enterocloster</taxon>
    </lineage>
</organism>
<dbReference type="AlphaFoldDB" id="A0A412Z7I5"/>
<keyword evidence="3" id="KW-1003">Cell membrane</keyword>
<keyword evidence="2" id="KW-0813">Transport</keyword>
<evidence type="ECO:0000256" key="2">
    <source>
        <dbReference type="ARBA" id="ARBA00022448"/>
    </source>
</evidence>
<dbReference type="GO" id="GO:0055085">
    <property type="term" value="P:transmembrane transport"/>
    <property type="evidence" value="ECO:0007669"/>
    <property type="project" value="InterPro"/>
</dbReference>
<feature type="transmembrane region" description="Helical" evidence="7">
    <location>
        <begin position="305"/>
        <end position="327"/>
    </location>
</feature>
<feature type="transmembrane region" description="Helical" evidence="7">
    <location>
        <begin position="119"/>
        <end position="142"/>
    </location>
</feature>
<evidence type="ECO:0000256" key="3">
    <source>
        <dbReference type="ARBA" id="ARBA00022475"/>
    </source>
</evidence>
<feature type="transmembrane region" description="Helical" evidence="7">
    <location>
        <begin position="368"/>
        <end position="393"/>
    </location>
</feature>
<gene>
    <name evidence="9" type="ORF">DWW02_11295</name>
</gene>
<keyword evidence="4 7" id="KW-0812">Transmembrane</keyword>
<comment type="caution">
    <text evidence="9">The sequence shown here is derived from an EMBL/GenBank/DDBJ whole genome shotgun (WGS) entry which is preliminary data.</text>
</comment>
<feature type="transmembrane region" description="Helical" evidence="7">
    <location>
        <begin position="264"/>
        <end position="284"/>
    </location>
</feature>
<feature type="transmembrane region" description="Helical" evidence="7">
    <location>
        <begin position="226"/>
        <end position="244"/>
    </location>
</feature>
<evidence type="ECO:0000256" key="1">
    <source>
        <dbReference type="ARBA" id="ARBA00004651"/>
    </source>
</evidence>
<name>A0A412Z7I5_9FIRM</name>
<dbReference type="Proteomes" id="UP000284543">
    <property type="component" value="Unassembled WGS sequence"/>
</dbReference>
<dbReference type="PANTHER" id="PTHR43302">
    <property type="entry name" value="TRANSPORTER ARSB-RELATED"/>
    <property type="match status" value="1"/>
</dbReference>
<keyword evidence="5 7" id="KW-1133">Transmembrane helix</keyword>
<evidence type="ECO:0000256" key="5">
    <source>
        <dbReference type="ARBA" id="ARBA00022989"/>
    </source>
</evidence>
<dbReference type="EMBL" id="QRZM01000004">
    <property type="protein sequence ID" value="RGV75963.1"/>
    <property type="molecule type" value="Genomic_DNA"/>
</dbReference>
<proteinExistence type="predicted"/>
<comment type="subcellular location">
    <subcellularLocation>
        <location evidence="1">Cell membrane</location>
        <topology evidence="1">Multi-pass membrane protein</topology>
    </subcellularLocation>
</comment>
<feature type="domain" description="Citrate transporter-like" evidence="8">
    <location>
        <begin position="16"/>
        <end position="324"/>
    </location>
</feature>
<evidence type="ECO:0000256" key="7">
    <source>
        <dbReference type="SAM" id="Phobius"/>
    </source>
</evidence>
<evidence type="ECO:0000256" key="4">
    <source>
        <dbReference type="ARBA" id="ARBA00022692"/>
    </source>
</evidence>
<dbReference type="Pfam" id="PF03600">
    <property type="entry name" value="CitMHS"/>
    <property type="match status" value="1"/>
</dbReference>
<keyword evidence="6 7" id="KW-0472">Membrane</keyword>
<accession>A0A412Z7I5</accession>
<feature type="transmembrane region" description="Helical" evidence="7">
    <location>
        <begin position="12"/>
        <end position="30"/>
    </location>
</feature>
<evidence type="ECO:0000259" key="8">
    <source>
        <dbReference type="Pfam" id="PF03600"/>
    </source>
</evidence>
<dbReference type="PANTHER" id="PTHR43302:SF5">
    <property type="entry name" value="TRANSPORTER ARSB-RELATED"/>
    <property type="match status" value="1"/>
</dbReference>
<protein>
    <submittedName>
        <fullName evidence="9">Citrate transporter</fullName>
    </submittedName>
</protein>
<evidence type="ECO:0000313" key="10">
    <source>
        <dbReference type="Proteomes" id="UP000284543"/>
    </source>
</evidence>
<dbReference type="InterPro" id="IPR004680">
    <property type="entry name" value="Cit_transptr-like_dom"/>
</dbReference>